<name>A0ABD0WY77_UMBPY</name>
<dbReference type="EMBL" id="JAGEUA010000004">
    <property type="protein sequence ID" value="KAL0985370.1"/>
    <property type="molecule type" value="Genomic_DNA"/>
</dbReference>
<accession>A0ABD0WY77</accession>
<protein>
    <submittedName>
        <fullName evidence="1">Uncharacterized protein</fullName>
    </submittedName>
</protein>
<dbReference type="AlphaFoldDB" id="A0ABD0WY77"/>
<gene>
    <name evidence="1" type="ORF">UPYG_G00156030</name>
</gene>
<dbReference type="Proteomes" id="UP001557470">
    <property type="component" value="Unassembled WGS sequence"/>
</dbReference>
<organism evidence="1 2">
    <name type="scientific">Umbra pygmaea</name>
    <name type="common">Eastern mudminnow</name>
    <dbReference type="NCBI Taxonomy" id="75934"/>
    <lineage>
        <taxon>Eukaryota</taxon>
        <taxon>Metazoa</taxon>
        <taxon>Chordata</taxon>
        <taxon>Craniata</taxon>
        <taxon>Vertebrata</taxon>
        <taxon>Euteleostomi</taxon>
        <taxon>Actinopterygii</taxon>
        <taxon>Neopterygii</taxon>
        <taxon>Teleostei</taxon>
        <taxon>Protacanthopterygii</taxon>
        <taxon>Esociformes</taxon>
        <taxon>Umbridae</taxon>
        <taxon>Umbra</taxon>
    </lineage>
</organism>
<keyword evidence="2" id="KW-1185">Reference proteome</keyword>
<reference evidence="1 2" key="1">
    <citation type="submission" date="2024-06" db="EMBL/GenBank/DDBJ databases">
        <authorList>
            <person name="Pan Q."/>
            <person name="Wen M."/>
            <person name="Jouanno E."/>
            <person name="Zahm M."/>
            <person name="Klopp C."/>
            <person name="Cabau C."/>
            <person name="Louis A."/>
            <person name="Berthelot C."/>
            <person name="Parey E."/>
            <person name="Roest Crollius H."/>
            <person name="Montfort J."/>
            <person name="Robinson-Rechavi M."/>
            <person name="Bouchez O."/>
            <person name="Lampietro C."/>
            <person name="Lopez Roques C."/>
            <person name="Donnadieu C."/>
            <person name="Postlethwait J."/>
            <person name="Bobe J."/>
            <person name="Verreycken H."/>
            <person name="Guiguen Y."/>
        </authorList>
    </citation>
    <scope>NUCLEOTIDE SEQUENCE [LARGE SCALE GENOMIC DNA]</scope>
    <source>
        <strain evidence="1">Up_M1</strain>
        <tissue evidence="1">Testis</tissue>
    </source>
</reference>
<sequence>MRPTLDENGKRLYSADQCLHPRYVPRHVCCSVICLATKTRDWEVEAEQHIGGNFPKMRASCGRGLVHPHKLLPWLQVFVNITEADGDLLRSTDVLGSIHYEGVLQYRAGVGVMLLQPTCQAGVILCLIPEISLEVSLLVGMASKCQALFGEIPHSTYNFYNVCLADLMPTESFPSLSPVSEAC</sequence>
<comment type="caution">
    <text evidence="1">The sequence shown here is derived from an EMBL/GenBank/DDBJ whole genome shotgun (WGS) entry which is preliminary data.</text>
</comment>
<evidence type="ECO:0000313" key="2">
    <source>
        <dbReference type="Proteomes" id="UP001557470"/>
    </source>
</evidence>
<evidence type="ECO:0000313" key="1">
    <source>
        <dbReference type="EMBL" id="KAL0985370.1"/>
    </source>
</evidence>
<proteinExistence type="predicted"/>